<feature type="transmembrane region" description="Helical" evidence="2">
    <location>
        <begin position="335"/>
        <end position="353"/>
    </location>
</feature>
<evidence type="ECO:0000313" key="3">
    <source>
        <dbReference type="EMBL" id="MCY1005542.1"/>
    </source>
</evidence>
<feature type="transmembrane region" description="Helical" evidence="2">
    <location>
        <begin position="162"/>
        <end position="186"/>
    </location>
</feature>
<feature type="transmembrane region" description="Helical" evidence="2">
    <location>
        <begin position="29"/>
        <end position="46"/>
    </location>
</feature>
<dbReference type="RefSeq" id="WP_267767227.1">
    <property type="nucleotide sequence ID" value="NZ_JAPNKE010000002.1"/>
</dbReference>
<keyword evidence="2" id="KW-0812">Transmembrane</keyword>
<protein>
    <recommendedName>
        <fullName evidence="5">Citrate transporter-like domain-containing protein</fullName>
    </recommendedName>
</protein>
<evidence type="ECO:0008006" key="5">
    <source>
        <dbReference type="Google" id="ProtNLM"/>
    </source>
</evidence>
<keyword evidence="2" id="KW-1133">Transmembrane helix</keyword>
<proteinExistence type="predicted"/>
<comment type="caution">
    <text evidence="3">The sequence shown here is derived from an EMBL/GenBank/DDBJ whole genome shotgun (WGS) entry which is preliminary data.</text>
</comment>
<dbReference type="AlphaFoldDB" id="A0A9X3EK62"/>
<dbReference type="EMBL" id="JAPNKE010000002">
    <property type="protein sequence ID" value="MCY1005542.1"/>
    <property type="molecule type" value="Genomic_DNA"/>
</dbReference>
<accession>A0A9X3EK62</accession>
<feature type="transmembrane region" description="Helical" evidence="2">
    <location>
        <begin position="53"/>
        <end position="77"/>
    </location>
</feature>
<organism evidence="3 4">
    <name type="scientific">Nannocystis pusilla</name>
    <dbReference type="NCBI Taxonomy" id="889268"/>
    <lineage>
        <taxon>Bacteria</taxon>
        <taxon>Pseudomonadati</taxon>
        <taxon>Myxococcota</taxon>
        <taxon>Polyangia</taxon>
        <taxon>Nannocystales</taxon>
        <taxon>Nannocystaceae</taxon>
        <taxon>Nannocystis</taxon>
    </lineage>
</organism>
<feature type="transmembrane region" description="Helical" evidence="2">
    <location>
        <begin position="198"/>
        <end position="216"/>
    </location>
</feature>
<feature type="transmembrane region" description="Helical" evidence="2">
    <location>
        <begin position="83"/>
        <end position="104"/>
    </location>
</feature>
<evidence type="ECO:0000256" key="1">
    <source>
        <dbReference type="SAM" id="MobiDB-lite"/>
    </source>
</evidence>
<feature type="region of interest" description="Disordered" evidence="1">
    <location>
        <begin position="1"/>
        <end position="22"/>
    </location>
</feature>
<feature type="transmembrane region" description="Helical" evidence="2">
    <location>
        <begin position="236"/>
        <end position="257"/>
    </location>
</feature>
<keyword evidence="4" id="KW-1185">Reference proteome</keyword>
<feature type="region of interest" description="Disordered" evidence="1">
    <location>
        <begin position="503"/>
        <end position="525"/>
    </location>
</feature>
<sequence>MDEVRPPHIETREDARDPDVPEAEGRAKGFVFAAAVVAAVVLGALGSQVADGLVVLGAVPFAFVLFVLVLLGVALFHGHTLQVALGGALVITVYTAVFAPGFAWPAEQAHPGLWGHLLHEGEHTLLNLGGLLLGFSLLAKFFEHSGVPDNLSRLLPRRPILGAFTLLALVWVISSFLDNIAAAMIGGVMARSAFRERVTVGYVAALVAASNAGGAWSVLGDTTTTMMWLDGVSPLAVLRAIVASAVALLICGVFGAVQQSRVQAIAPATGETKPIDRVQVMIVVLILAGAIGANFLFTGPWAGFFAGGPWYGVWAAILIGALLRRPAWDELPGAAKGALFLLSLVWCASLMPVRALPGVVVDGARARLRVRGVRQHPADQAGARAERLRLGTGGVQRRVRRVDDLVRLVGWGRHLEGLSGGAAHVALPEGGLAGGPGVRGGVLHHAAGAAVVAPGEARRGGSRGAGGASEGVEAGRAYRGERAAAATARARRDELLDTCRTCPRRQGAQLDAARAPRQAQGRVAP</sequence>
<evidence type="ECO:0000313" key="4">
    <source>
        <dbReference type="Proteomes" id="UP001150924"/>
    </source>
</evidence>
<feature type="transmembrane region" description="Helical" evidence="2">
    <location>
        <begin position="278"/>
        <end position="297"/>
    </location>
</feature>
<name>A0A9X3EK62_9BACT</name>
<gene>
    <name evidence="3" type="ORF">OV079_08145</name>
</gene>
<evidence type="ECO:0000256" key="2">
    <source>
        <dbReference type="SAM" id="Phobius"/>
    </source>
</evidence>
<feature type="transmembrane region" description="Helical" evidence="2">
    <location>
        <begin position="303"/>
        <end position="323"/>
    </location>
</feature>
<keyword evidence="2" id="KW-0472">Membrane</keyword>
<dbReference type="Proteomes" id="UP001150924">
    <property type="component" value="Unassembled WGS sequence"/>
</dbReference>
<reference evidence="3" key="1">
    <citation type="submission" date="2022-11" db="EMBL/GenBank/DDBJ databases">
        <title>Minimal conservation of predation-associated metabolite biosynthetic gene clusters underscores biosynthetic potential of Myxococcota including descriptions for ten novel species: Archangium lansinium sp. nov., Myxococcus landrumus sp. nov., Nannocystis bai.</title>
        <authorList>
            <person name="Ahearne A."/>
            <person name="Stevens C."/>
            <person name="Phillips K."/>
        </authorList>
    </citation>
    <scope>NUCLEOTIDE SEQUENCE</scope>
    <source>
        <strain evidence="3">Na p29</strain>
    </source>
</reference>